<evidence type="ECO:0000256" key="1">
    <source>
        <dbReference type="PROSITE-ProRule" id="PRU00169"/>
    </source>
</evidence>
<keyword evidence="4" id="KW-1185">Reference proteome</keyword>
<dbReference type="SMART" id="SM00448">
    <property type="entry name" value="REC"/>
    <property type="match status" value="1"/>
</dbReference>
<dbReference type="InterPro" id="IPR011006">
    <property type="entry name" value="CheY-like_superfamily"/>
</dbReference>
<dbReference type="GO" id="GO:0000160">
    <property type="term" value="P:phosphorelay signal transduction system"/>
    <property type="evidence" value="ECO:0007669"/>
    <property type="project" value="InterPro"/>
</dbReference>
<comment type="caution">
    <text evidence="3">The sequence shown here is derived from an EMBL/GenBank/DDBJ whole genome shotgun (WGS) entry which is preliminary data.</text>
</comment>
<dbReference type="InterPro" id="IPR001789">
    <property type="entry name" value="Sig_transdc_resp-reg_receiver"/>
</dbReference>
<dbReference type="RefSeq" id="WP_124178179.1">
    <property type="nucleotide sequence ID" value="NZ_REFY01000003.1"/>
</dbReference>
<sequence length="149" mass="16288">MNSRIEAPIDILLVEDNPGDARLTEEAFEAHSNEVTLSVTTSGDEALEVLRKRRDEDPATVPDLVLLDLNMPGMDGFEFLRTIKADSAFTRLPVLVLTSSTASEDVLESYELAANAYLTKPTDPDEYAAIADAVVAFWFERASLPSSVP</sequence>
<dbReference type="EMBL" id="REFY01000003">
    <property type="protein sequence ID" value="RQG90368.1"/>
    <property type="molecule type" value="Genomic_DNA"/>
</dbReference>
<keyword evidence="1" id="KW-0597">Phosphoprotein</keyword>
<dbReference type="OrthoDB" id="9652at2157"/>
<protein>
    <submittedName>
        <fullName evidence="3">Response regulator</fullName>
    </submittedName>
</protein>
<evidence type="ECO:0000313" key="4">
    <source>
        <dbReference type="Proteomes" id="UP000273828"/>
    </source>
</evidence>
<name>A0A3N6LMP6_9EURY</name>
<dbReference type="InterPro" id="IPR052893">
    <property type="entry name" value="TCS_response_regulator"/>
</dbReference>
<accession>A0A3N6LMP6</accession>
<proteinExistence type="predicted"/>
<dbReference type="PANTHER" id="PTHR44520:SF2">
    <property type="entry name" value="RESPONSE REGULATOR RCP1"/>
    <property type="match status" value="1"/>
</dbReference>
<dbReference type="Proteomes" id="UP000273828">
    <property type="component" value="Unassembled WGS sequence"/>
</dbReference>
<dbReference type="Gene3D" id="3.40.50.2300">
    <property type="match status" value="1"/>
</dbReference>
<dbReference type="PROSITE" id="PS50110">
    <property type="entry name" value="RESPONSE_REGULATORY"/>
    <property type="match status" value="1"/>
</dbReference>
<feature type="modified residue" description="4-aspartylphosphate" evidence="1">
    <location>
        <position position="68"/>
    </location>
</feature>
<dbReference type="AlphaFoldDB" id="A0A3N6LMP6"/>
<evidence type="ECO:0000313" key="3">
    <source>
        <dbReference type="EMBL" id="RQG90368.1"/>
    </source>
</evidence>
<gene>
    <name evidence="3" type="ORF">EA462_08800</name>
</gene>
<reference evidence="3 4" key="1">
    <citation type="submission" date="2018-10" db="EMBL/GenBank/DDBJ databases">
        <title>Natrarchaeobius chitinivorans gen. nov., sp. nov., and Natrarchaeobius haloalkaliphilus sp. nov., alkaliphilic, chitin-utilizing haloarchaea from hypersaline alkaline lakes.</title>
        <authorList>
            <person name="Sorokin D.Y."/>
            <person name="Elcheninov A.G."/>
            <person name="Kostrikina N.A."/>
            <person name="Bale N.J."/>
            <person name="Sinninghe Damste J.S."/>
            <person name="Khijniak T.V."/>
            <person name="Kublanov I.V."/>
            <person name="Toshchakov S.V."/>
        </authorList>
    </citation>
    <scope>NUCLEOTIDE SEQUENCE [LARGE SCALE GENOMIC DNA]</scope>
    <source>
        <strain evidence="3 4">AArcht-Sl</strain>
    </source>
</reference>
<dbReference type="Pfam" id="PF00072">
    <property type="entry name" value="Response_reg"/>
    <property type="match status" value="1"/>
</dbReference>
<dbReference type="CDD" id="cd17557">
    <property type="entry name" value="REC_Rcp-like"/>
    <property type="match status" value="1"/>
</dbReference>
<dbReference type="SUPFAM" id="SSF52172">
    <property type="entry name" value="CheY-like"/>
    <property type="match status" value="1"/>
</dbReference>
<dbReference type="PANTHER" id="PTHR44520">
    <property type="entry name" value="RESPONSE REGULATOR RCP1-RELATED"/>
    <property type="match status" value="1"/>
</dbReference>
<evidence type="ECO:0000259" key="2">
    <source>
        <dbReference type="PROSITE" id="PS50110"/>
    </source>
</evidence>
<organism evidence="3 4">
    <name type="scientific">Natrarchaeobius halalkaliphilus</name>
    <dbReference type="NCBI Taxonomy" id="1679091"/>
    <lineage>
        <taxon>Archaea</taxon>
        <taxon>Methanobacteriati</taxon>
        <taxon>Methanobacteriota</taxon>
        <taxon>Stenosarchaea group</taxon>
        <taxon>Halobacteria</taxon>
        <taxon>Halobacteriales</taxon>
        <taxon>Natrialbaceae</taxon>
        <taxon>Natrarchaeobius</taxon>
    </lineage>
</organism>
<feature type="domain" description="Response regulatory" evidence="2">
    <location>
        <begin position="10"/>
        <end position="135"/>
    </location>
</feature>